<protein>
    <recommendedName>
        <fullName evidence="2">T6SS Phospholipase effector Tle1-like catalytic domain-containing protein</fullName>
    </recommendedName>
</protein>
<evidence type="ECO:0000313" key="4">
    <source>
        <dbReference type="Proteomes" id="UP000467700"/>
    </source>
</evidence>
<accession>A0A8S0VX55</accession>
<sequence length="131" mass="14511">MQSAPLEATPPIASVLFQPPSPPPSNAANTTPSKSPRRLHTDPEGEHSSQDLRLKVFKRIVVCCDGTWQDGISQHRSRYTNVLRLARSIHHEDKRFHPAIPQIVFYQSGVGTENNFYSEYIEGTTGGSLGV</sequence>
<feature type="region of interest" description="Disordered" evidence="1">
    <location>
        <begin position="1"/>
        <end position="50"/>
    </location>
</feature>
<dbReference type="EMBL" id="CACVBS010000051">
    <property type="protein sequence ID" value="CAA7265844.1"/>
    <property type="molecule type" value="Genomic_DNA"/>
</dbReference>
<dbReference type="PANTHER" id="PTHR33840">
    <property type="match status" value="1"/>
</dbReference>
<evidence type="ECO:0000259" key="2">
    <source>
        <dbReference type="Pfam" id="PF09994"/>
    </source>
</evidence>
<feature type="domain" description="T6SS Phospholipase effector Tle1-like catalytic" evidence="2">
    <location>
        <begin position="58"/>
        <end position="128"/>
    </location>
</feature>
<comment type="caution">
    <text evidence="3">The sequence shown here is derived from an EMBL/GenBank/DDBJ whole genome shotgun (WGS) entry which is preliminary data.</text>
</comment>
<name>A0A8S0VX55_CYCAE</name>
<dbReference type="AlphaFoldDB" id="A0A8S0VX55"/>
<keyword evidence="4" id="KW-1185">Reference proteome</keyword>
<dbReference type="Proteomes" id="UP000467700">
    <property type="component" value="Unassembled WGS sequence"/>
</dbReference>
<reference evidence="3 4" key="1">
    <citation type="submission" date="2020-01" db="EMBL/GenBank/DDBJ databases">
        <authorList>
            <person name="Gupta K D."/>
        </authorList>
    </citation>
    <scope>NUCLEOTIDE SEQUENCE [LARGE SCALE GENOMIC DNA]</scope>
</reference>
<dbReference type="Pfam" id="PF09994">
    <property type="entry name" value="T6SS_Tle1-like_cat"/>
    <property type="match status" value="1"/>
</dbReference>
<gene>
    <name evidence="3" type="ORF">AAE3_LOCUS8021</name>
</gene>
<dbReference type="OrthoDB" id="3057168at2759"/>
<dbReference type="InterPro" id="IPR018712">
    <property type="entry name" value="Tle1-like_cat"/>
</dbReference>
<evidence type="ECO:0000313" key="3">
    <source>
        <dbReference type="EMBL" id="CAA7265844.1"/>
    </source>
</evidence>
<proteinExistence type="predicted"/>
<feature type="compositionally biased region" description="Basic and acidic residues" evidence="1">
    <location>
        <begin position="39"/>
        <end position="50"/>
    </location>
</feature>
<evidence type="ECO:0000256" key="1">
    <source>
        <dbReference type="SAM" id="MobiDB-lite"/>
    </source>
</evidence>
<dbReference type="PANTHER" id="PTHR33840:SF1">
    <property type="entry name" value="TLE1 PHOSPHOLIPASE DOMAIN-CONTAINING PROTEIN"/>
    <property type="match status" value="1"/>
</dbReference>
<organism evidence="3 4">
    <name type="scientific">Cyclocybe aegerita</name>
    <name type="common">Black poplar mushroom</name>
    <name type="synonym">Agrocybe aegerita</name>
    <dbReference type="NCBI Taxonomy" id="1973307"/>
    <lineage>
        <taxon>Eukaryota</taxon>
        <taxon>Fungi</taxon>
        <taxon>Dikarya</taxon>
        <taxon>Basidiomycota</taxon>
        <taxon>Agaricomycotina</taxon>
        <taxon>Agaricomycetes</taxon>
        <taxon>Agaricomycetidae</taxon>
        <taxon>Agaricales</taxon>
        <taxon>Agaricineae</taxon>
        <taxon>Bolbitiaceae</taxon>
        <taxon>Cyclocybe</taxon>
    </lineage>
</organism>